<evidence type="ECO:0000313" key="2">
    <source>
        <dbReference type="WBParaSite" id="PS1159_v2.g22941.t1"/>
    </source>
</evidence>
<dbReference type="Proteomes" id="UP000887580">
    <property type="component" value="Unplaced"/>
</dbReference>
<reference evidence="2" key="1">
    <citation type="submission" date="2022-11" db="UniProtKB">
        <authorList>
            <consortium name="WormBaseParasite"/>
        </authorList>
    </citation>
    <scope>IDENTIFICATION</scope>
</reference>
<organism evidence="1 2">
    <name type="scientific">Panagrolaimus sp. PS1159</name>
    <dbReference type="NCBI Taxonomy" id="55785"/>
    <lineage>
        <taxon>Eukaryota</taxon>
        <taxon>Metazoa</taxon>
        <taxon>Ecdysozoa</taxon>
        <taxon>Nematoda</taxon>
        <taxon>Chromadorea</taxon>
        <taxon>Rhabditida</taxon>
        <taxon>Tylenchina</taxon>
        <taxon>Panagrolaimomorpha</taxon>
        <taxon>Panagrolaimoidea</taxon>
        <taxon>Panagrolaimidae</taxon>
        <taxon>Panagrolaimus</taxon>
    </lineage>
</organism>
<proteinExistence type="predicted"/>
<protein>
    <submittedName>
        <fullName evidence="2">Prolyl endopeptidase</fullName>
    </submittedName>
</protein>
<evidence type="ECO:0000313" key="1">
    <source>
        <dbReference type="Proteomes" id="UP000887580"/>
    </source>
</evidence>
<sequence length="753" mass="85113">MSFRISLLFTLGNRTANILLKANSTPKINLAKVMSGISIPPSKYPLARRDETVVDDFHGTKVVDPYRWMEDPDLPETQAWVTELNNISEPFLAEGEHREKINQRLTALWDYEKYGCTGYHGNHYYYWYNSGLQNQSVLYQQKDYKEKGSLFFDPNVLSADGTTSLRSSRWTEDGKIWAYGLSEKGSDWMTLKFKSESGDDLSDTVKGVKHSSIAWLSDNSGVFYSRYPEHKSATEGSSVEKHQNHSLYFHKLGTPQSEDFLVADFRHDPNLMNSGTVTEDGRYLLVYVSKGCDPVNQVFYYDLESVKNKFSGKLDLKPFFDKSDAKYDIIDTDGDTALVMTNHEAPFFKLVRVKFGPDGNDPSKWEVVIAEDSERKLDFASAVDGNKLMVGYLEDCCSKLYVNDIKSGKVLHQVPMEIGALSGLSCDKKRSEVFFSFESFLAPTVIYRFDFKDMKGGELKIEETRRVQIKDFDPSKFKVQQIFTKSKDGTKVPMFIVRRADLKHDGQNVTILNGYGGFNVADTPCFSISRILFLNNLDGVVACANLRGGSEYGEKWHENGMLHKKQNVFDDFIACAEYLIDNKFTSPNKLAIHGGSNGGLLVGAVSQQRPDIIGAAINRVGVLDMLRFHQFTVGSAWLPEYGNPEKNKDDFECIYKYSPLHNIRMKDGVEWPATLLMSADHDDRVVSAHSLKYIAQLYYVVRNEAANFQKKPLICRIEVKAGHGAGKPTSKIIAEITDIYSFLSQVLGAQYHD</sequence>
<name>A0AC35G2Z5_9BILA</name>
<accession>A0AC35G2Z5</accession>
<dbReference type="WBParaSite" id="PS1159_v2.g22941.t1">
    <property type="protein sequence ID" value="PS1159_v2.g22941.t1"/>
    <property type="gene ID" value="PS1159_v2.g22941"/>
</dbReference>